<protein>
    <submittedName>
        <fullName evidence="9">Pfs domain-containing protein</fullName>
    </submittedName>
</protein>
<evidence type="ECO:0000256" key="2">
    <source>
        <dbReference type="ARBA" id="ARBA00022801"/>
    </source>
</evidence>
<evidence type="ECO:0000259" key="7">
    <source>
        <dbReference type="Pfam" id="PF00082"/>
    </source>
</evidence>
<proteinExistence type="inferred from homology"/>
<dbReference type="Pfam" id="PF24476">
    <property type="entry name" value="DUF7580"/>
    <property type="match status" value="1"/>
</dbReference>
<evidence type="ECO:0000313" key="10">
    <source>
        <dbReference type="Proteomes" id="UP000182658"/>
    </source>
</evidence>
<dbReference type="PANTHER" id="PTHR35186">
    <property type="entry name" value="ANK_REP_REGION DOMAIN-CONTAINING PROTEIN"/>
    <property type="match status" value="1"/>
</dbReference>
<evidence type="ECO:0000256" key="5">
    <source>
        <dbReference type="RuleBase" id="RU003355"/>
    </source>
</evidence>
<evidence type="ECO:0000256" key="4">
    <source>
        <dbReference type="PROSITE-ProRule" id="PRU01240"/>
    </source>
</evidence>
<dbReference type="GO" id="GO:0004252">
    <property type="term" value="F:serine-type endopeptidase activity"/>
    <property type="evidence" value="ECO:0007669"/>
    <property type="project" value="UniProtKB-UniRule"/>
</dbReference>
<dbReference type="InterPro" id="IPR023828">
    <property type="entry name" value="Peptidase_S8_Ser-AS"/>
</dbReference>
<feature type="domain" description="DUF7580" evidence="8">
    <location>
        <begin position="178"/>
        <end position="525"/>
    </location>
</feature>
<dbReference type="InterPro" id="IPR036852">
    <property type="entry name" value="Peptidase_S8/S53_dom_sf"/>
</dbReference>
<keyword evidence="10" id="KW-1185">Reference proteome</keyword>
<dbReference type="PANTHER" id="PTHR35186:SF4">
    <property type="entry name" value="PRION-INHIBITION AND PROPAGATION HELO DOMAIN-CONTAINING PROTEIN"/>
    <property type="match status" value="1"/>
</dbReference>
<dbReference type="SUPFAM" id="SSF52743">
    <property type="entry name" value="Subtilisin-like"/>
    <property type="match status" value="1"/>
</dbReference>
<dbReference type="InterPro" id="IPR023827">
    <property type="entry name" value="Peptidase_S8_Asp-AS"/>
</dbReference>
<dbReference type="Proteomes" id="UP000182658">
    <property type="component" value="Unassembled WGS sequence"/>
</dbReference>
<dbReference type="InterPro" id="IPR000209">
    <property type="entry name" value="Peptidase_S8/S53_dom"/>
</dbReference>
<dbReference type="EMBL" id="KV875095">
    <property type="protein sequence ID" value="OIW32350.1"/>
    <property type="molecule type" value="Genomic_DNA"/>
</dbReference>
<dbReference type="CDD" id="cd00306">
    <property type="entry name" value="Peptidases_S8_S53"/>
    <property type="match status" value="1"/>
</dbReference>
<evidence type="ECO:0000256" key="1">
    <source>
        <dbReference type="ARBA" id="ARBA00022670"/>
    </source>
</evidence>
<dbReference type="PRINTS" id="PR00723">
    <property type="entry name" value="SUBTILISIN"/>
</dbReference>
<gene>
    <name evidence="9" type="ORF">CONLIGDRAFT_678754</name>
</gene>
<reference evidence="9 10" key="1">
    <citation type="submission" date="2016-10" db="EMBL/GenBank/DDBJ databases">
        <title>Draft genome sequence of Coniochaeta ligniaria NRRL30616, a lignocellulolytic fungus for bioabatement of inhibitors in plant biomass hydrolysates.</title>
        <authorList>
            <consortium name="DOE Joint Genome Institute"/>
            <person name="Jimenez D.J."/>
            <person name="Hector R.E."/>
            <person name="Riley R."/>
            <person name="Sun H."/>
            <person name="Grigoriev I.V."/>
            <person name="Van Elsas J.D."/>
            <person name="Nichols N.N."/>
        </authorList>
    </citation>
    <scope>NUCLEOTIDE SEQUENCE [LARGE SCALE GENOMIC DNA]</scope>
    <source>
        <strain evidence="9 10">NRRL 30616</strain>
    </source>
</reference>
<dbReference type="OrthoDB" id="4927437at2759"/>
<organism evidence="9 10">
    <name type="scientific">Coniochaeta ligniaria NRRL 30616</name>
    <dbReference type="NCBI Taxonomy" id="1408157"/>
    <lineage>
        <taxon>Eukaryota</taxon>
        <taxon>Fungi</taxon>
        <taxon>Dikarya</taxon>
        <taxon>Ascomycota</taxon>
        <taxon>Pezizomycotina</taxon>
        <taxon>Sordariomycetes</taxon>
        <taxon>Sordariomycetidae</taxon>
        <taxon>Coniochaetales</taxon>
        <taxon>Coniochaetaceae</taxon>
        <taxon>Coniochaeta</taxon>
    </lineage>
</organism>
<evidence type="ECO:0000256" key="3">
    <source>
        <dbReference type="ARBA" id="ARBA00022825"/>
    </source>
</evidence>
<dbReference type="Gene3D" id="3.40.50.200">
    <property type="entry name" value="Peptidase S8/S53 domain"/>
    <property type="match status" value="1"/>
</dbReference>
<keyword evidence="2 4" id="KW-0378">Hydrolase</keyword>
<dbReference type="PROSITE" id="PS51892">
    <property type="entry name" value="SUBTILASE"/>
    <property type="match status" value="1"/>
</dbReference>
<dbReference type="InterPro" id="IPR015500">
    <property type="entry name" value="Peptidase_S8_subtilisin-rel"/>
</dbReference>
<sequence>MAPDTGVCDKYSNGTALIHAALEIILDIARFLRTDVDDGELRIFYADLMVYCVIIRNHLDRITRAGMSLACELADSITARLSVILTSEASAEASLRGLHARWNEVRSQDGLVKARFISSNLAFGERHKQRMELVDFLASLASWEKEVQVRYPEDQALWTAEDFGQQKKIADPSFAVWNAAQAVFKALTACQNCGCTPTHDFSARLFLSTYRKSNTGADTEGDVDFDMFLSVKQDWQEARVHTAKETVVQFALEGQMPPRQPKTRAARVQRLCEPIVKAKKKMAAYRLELKVMRGRLFKLQSERSSRLVDLTKSPVSLEEFLQGGSRAFTEKTKRILLVLLSYAVMHLHDTPWLQSTWSSSDILFFRTSASEIPLRPFLHIRLDGTGEDSSKLAEQGQQSGEWNEGEFDPDDTDPDDLMQHPCPAIVTLAIILMEVHFVTTFDDLARRLKVEVGGDASFLTRYLDASTVFEACRKDIPENIQFLHAVERCLNRATWEDEDGTRLDSLALRSRIYEEVVRPLENDLSLAYSSIPIEGLDQFAQTLDFSSWDQAIRNHPLSEPASLLAGHASPSYLHHSSLAVPGVSSTLVPKPSNEADHKASRFFDDEMSPSDQSPKACANYSSWKRKYQAVYEKFITPYIGGAVSVKIAVLDTGLDLNHPDMQACADNIKAKHNWLRKDSKATVHDPDGHGTFVTGLLFDYAPDADIYVAKIADRKPASPRVIAKAITHAVDVWKVDVISMSFGFPTRAVDGYDELEHAIKHAHYHDVLLFAAASNSGGQLGRAYPAREANVVCVHSTDAHGNRSRFSPTATPEDVNLATVGEAVESAWPVHLCCGDEQAAPEEGEEGAYCRAKSGTSYATPIMAGIAAFLLLYARLNLPDRAHLLRNRSHMIALLQRIAQKGQGGGTRDGYHFVDVSLYNDSLFGKDKVYIDQIIGDILNS</sequence>
<feature type="active site" description="Charge relay system" evidence="4">
    <location>
        <position position="651"/>
    </location>
</feature>
<dbReference type="AlphaFoldDB" id="A0A1J7IXY0"/>
<comment type="similarity">
    <text evidence="4 5">Belongs to the peptidase S8 family.</text>
</comment>
<dbReference type="PROSITE" id="PS00136">
    <property type="entry name" value="SUBTILASE_ASP"/>
    <property type="match status" value="1"/>
</dbReference>
<dbReference type="STRING" id="1408157.A0A1J7IXY0"/>
<evidence type="ECO:0000313" key="9">
    <source>
        <dbReference type="EMBL" id="OIW32350.1"/>
    </source>
</evidence>
<feature type="active site" description="Charge relay system" evidence="4">
    <location>
        <position position="857"/>
    </location>
</feature>
<feature type="region of interest" description="Disordered" evidence="6">
    <location>
        <begin position="388"/>
        <end position="413"/>
    </location>
</feature>
<dbReference type="GO" id="GO:0006508">
    <property type="term" value="P:proteolysis"/>
    <property type="evidence" value="ECO:0007669"/>
    <property type="project" value="UniProtKB-KW"/>
</dbReference>
<dbReference type="InParanoid" id="A0A1J7IXY0"/>
<keyword evidence="1 4" id="KW-0645">Protease</keyword>
<feature type="compositionally biased region" description="Acidic residues" evidence="6">
    <location>
        <begin position="403"/>
        <end position="413"/>
    </location>
</feature>
<evidence type="ECO:0000259" key="8">
    <source>
        <dbReference type="Pfam" id="PF24476"/>
    </source>
</evidence>
<feature type="domain" description="Peptidase S8/S53" evidence="7">
    <location>
        <begin position="645"/>
        <end position="872"/>
    </location>
</feature>
<dbReference type="PROSITE" id="PS00138">
    <property type="entry name" value="SUBTILASE_SER"/>
    <property type="match status" value="1"/>
</dbReference>
<evidence type="ECO:0000256" key="6">
    <source>
        <dbReference type="SAM" id="MobiDB-lite"/>
    </source>
</evidence>
<dbReference type="InterPro" id="IPR056002">
    <property type="entry name" value="DUF7580"/>
</dbReference>
<dbReference type="Pfam" id="PF00082">
    <property type="entry name" value="Peptidase_S8"/>
    <property type="match status" value="1"/>
</dbReference>
<accession>A0A1J7IXY0</accession>
<keyword evidence="3 4" id="KW-0720">Serine protease</keyword>
<feature type="active site" description="Charge relay system" evidence="4">
    <location>
        <position position="689"/>
    </location>
</feature>
<name>A0A1J7IXY0_9PEZI</name>